<dbReference type="InterPro" id="IPR045888">
    <property type="entry name" value="Erv"/>
</dbReference>
<evidence type="ECO:0000256" key="5">
    <source>
        <dbReference type="ARBA" id="ARBA00023136"/>
    </source>
</evidence>
<dbReference type="InterPro" id="IPR039542">
    <property type="entry name" value="Erv_N"/>
</dbReference>
<evidence type="ECO:0000256" key="4">
    <source>
        <dbReference type="ARBA" id="ARBA00022989"/>
    </source>
</evidence>
<evidence type="ECO:0000259" key="7">
    <source>
        <dbReference type="PROSITE" id="PS51352"/>
    </source>
</evidence>
<keyword evidence="4 6" id="KW-1133">Transmembrane helix</keyword>
<dbReference type="GO" id="GO:0005783">
    <property type="term" value="C:endoplasmic reticulum"/>
    <property type="evidence" value="ECO:0007669"/>
    <property type="project" value="TreeGrafter"/>
</dbReference>
<sequence length="439" mass="49723">MEALERLDMFRKAYKDLQTVSMRGAVMSALTTLLMIVLVVIEVVNYAKGDIRTVVGVNPHQTDTMWIYFKITFPNMHCDTLTVDLLDYKGHMRQNVEATISRTFVDGTRMADRSLQALLRKSGLKTENTLGMKRALPLSPANFDSVVRRENTFVDFYASWCPHCQRLSPTWEALAAHLQQSGQRNLVIASVDCVTHKDLCSNQNIRGYPTMRLFQKGKPKVDYQGQRTVEGFESFLEASKAIAPKSHTVPVPPSSGCMIQLKAETYAVPGQIHFGVTTDKHKITTQEANMTHSVAWMQFGDNVPFHISRKLDTRTRNAFRAISSTAHTSTKIEQSHHHYLKLMGTVVEAASRIGRDIYSYQYTATHHKEHLEHHFPAVKITYDISPSVVRIHNTSQRWYEFLTKLFALVGGFYTVMSFVDTGISSVLQKRAKDTMGKLS</sequence>
<dbReference type="GO" id="GO:0030134">
    <property type="term" value="C:COPII-coated ER to Golgi transport vesicle"/>
    <property type="evidence" value="ECO:0007669"/>
    <property type="project" value="TreeGrafter"/>
</dbReference>
<dbReference type="PROSITE" id="PS51352">
    <property type="entry name" value="THIOREDOXIN_2"/>
    <property type="match status" value="1"/>
</dbReference>
<dbReference type="EMBL" id="JAMWBK010000006">
    <property type="protein sequence ID" value="KAJ8904132.1"/>
    <property type="molecule type" value="Genomic_DNA"/>
</dbReference>
<keyword evidence="5 6" id="KW-0472">Membrane</keyword>
<evidence type="ECO:0000313" key="9">
    <source>
        <dbReference type="Proteomes" id="UP001157974"/>
    </source>
</evidence>
<feature type="transmembrane region" description="Helical" evidence="6">
    <location>
        <begin position="405"/>
        <end position="427"/>
    </location>
</feature>
<dbReference type="PRINTS" id="PR00421">
    <property type="entry name" value="THIOREDOXIN"/>
</dbReference>
<reference evidence="8 9" key="1">
    <citation type="journal article" date="2023" name="Nat. Commun.">
        <title>Origin of minicircular mitochondrial genomes in red algae.</title>
        <authorList>
            <person name="Lee Y."/>
            <person name="Cho C.H."/>
            <person name="Lee Y.M."/>
            <person name="Park S.I."/>
            <person name="Yang J.H."/>
            <person name="West J.A."/>
            <person name="Bhattacharya D."/>
            <person name="Yoon H.S."/>
        </authorList>
    </citation>
    <scope>NUCLEOTIDE SEQUENCE [LARGE SCALE GENOMIC DNA]</scope>
    <source>
        <strain evidence="8 9">CCMP1338</strain>
        <tissue evidence="8">Whole cell</tissue>
    </source>
</reference>
<dbReference type="Pfam" id="PF13850">
    <property type="entry name" value="ERGIC_N"/>
    <property type="match status" value="1"/>
</dbReference>
<protein>
    <recommendedName>
        <fullName evidence="7">Thioredoxin domain-containing protein</fullName>
    </recommendedName>
</protein>
<dbReference type="Pfam" id="PF00085">
    <property type="entry name" value="Thioredoxin"/>
    <property type="match status" value="1"/>
</dbReference>
<comment type="function">
    <text evidence="1">Participates in various redox reactions through the reversible oxidation of its active center dithiol to a disulfide and catalyzes dithiol-disulfide exchange reactions.</text>
</comment>
<dbReference type="InterPro" id="IPR036249">
    <property type="entry name" value="Thioredoxin-like_sf"/>
</dbReference>
<dbReference type="InterPro" id="IPR017937">
    <property type="entry name" value="Thioredoxin_CS"/>
</dbReference>
<dbReference type="PANTHER" id="PTHR10984:SF37">
    <property type="entry name" value="PROTEIN DISULFIDE-ISOMERASE 5-3"/>
    <property type="match status" value="1"/>
</dbReference>
<dbReference type="Proteomes" id="UP001157974">
    <property type="component" value="Unassembled WGS sequence"/>
</dbReference>
<evidence type="ECO:0000256" key="3">
    <source>
        <dbReference type="ARBA" id="ARBA00022692"/>
    </source>
</evidence>
<feature type="transmembrane region" description="Helical" evidence="6">
    <location>
        <begin position="20"/>
        <end position="41"/>
    </location>
</feature>
<dbReference type="Pfam" id="PF07970">
    <property type="entry name" value="COPIIcoated_ERV"/>
    <property type="match status" value="1"/>
</dbReference>
<evidence type="ECO:0000313" key="8">
    <source>
        <dbReference type="EMBL" id="KAJ8904132.1"/>
    </source>
</evidence>
<organism evidence="8 9">
    <name type="scientific">Rhodosorus marinus</name>
    <dbReference type="NCBI Taxonomy" id="101924"/>
    <lineage>
        <taxon>Eukaryota</taxon>
        <taxon>Rhodophyta</taxon>
        <taxon>Stylonematophyceae</taxon>
        <taxon>Stylonematales</taxon>
        <taxon>Stylonemataceae</taxon>
        <taxon>Rhodosorus</taxon>
    </lineage>
</organism>
<keyword evidence="3 6" id="KW-0812">Transmembrane</keyword>
<feature type="domain" description="Thioredoxin" evidence="7">
    <location>
        <begin position="104"/>
        <end position="241"/>
    </location>
</feature>
<proteinExistence type="predicted"/>
<dbReference type="AlphaFoldDB" id="A0AAV8USR7"/>
<evidence type="ECO:0000256" key="6">
    <source>
        <dbReference type="SAM" id="Phobius"/>
    </source>
</evidence>
<dbReference type="InterPro" id="IPR013766">
    <property type="entry name" value="Thioredoxin_domain"/>
</dbReference>
<evidence type="ECO:0000256" key="1">
    <source>
        <dbReference type="ARBA" id="ARBA00003318"/>
    </source>
</evidence>
<dbReference type="PROSITE" id="PS00194">
    <property type="entry name" value="THIOREDOXIN_1"/>
    <property type="match status" value="1"/>
</dbReference>
<comment type="subcellular location">
    <subcellularLocation>
        <location evidence="2">Membrane</location>
    </subcellularLocation>
</comment>
<dbReference type="CDD" id="cd02961">
    <property type="entry name" value="PDI_a_family"/>
    <property type="match status" value="1"/>
</dbReference>
<dbReference type="InterPro" id="IPR012936">
    <property type="entry name" value="Erv_C"/>
</dbReference>
<gene>
    <name evidence="8" type="ORF">NDN08_000659</name>
</gene>
<name>A0AAV8USR7_9RHOD</name>
<evidence type="ECO:0000256" key="2">
    <source>
        <dbReference type="ARBA" id="ARBA00004370"/>
    </source>
</evidence>
<keyword evidence="9" id="KW-1185">Reference proteome</keyword>
<accession>A0AAV8USR7</accession>
<dbReference type="SUPFAM" id="SSF52833">
    <property type="entry name" value="Thioredoxin-like"/>
    <property type="match status" value="1"/>
</dbReference>
<comment type="caution">
    <text evidence="8">The sequence shown here is derived from an EMBL/GenBank/DDBJ whole genome shotgun (WGS) entry which is preliminary data.</text>
</comment>
<dbReference type="GO" id="GO:0016020">
    <property type="term" value="C:membrane"/>
    <property type="evidence" value="ECO:0007669"/>
    <property type="project" value="UniProtKB-SubCell"/>
</dbReference>
<dbReference type="Gene3D" id="3.40.30.10">
    <property type="entry name" value="Glutaredoxin"/>
    <property type="match status" value="1"/>
</dbReference>
<dbReference type="PANTHER" id="PTHR10984">
    <property type="entry name" value="ENDOPLASMIC RETICULUM-GOLGI INTERMEDIATE COMPARTMENT PROTEIN"/>
    <property type="match status" value="1"/>
</dbReference>